<reference evidence="2" key="1">
    <citation type="submission" date="2022-06" db="EMBL/GenBank/DDBJ databases">
        <title>Vallitalea longa sp. nov., an anaerobic bacterium isolated from marine sediment.</title>
        <authorList>
            <person name="Hirano S."/>
            <person name="Terahara T."/>
            <person name="Mori K."/>
            <person name="Hamada M."/>
            <person name="Matsumoto R."/>
            <person name="Kobayashi T."/>
        </authorList>
    </citation>
    <scope>NUCLEOTIDE SEQUENCE</scope>
    <source>
        <strain evidence="2">SH18-1</strain>
    </source>
</reference>
<dbReference type="InterPro" id="IPR027417">
    <property type="entry name" value="P-loop_NTPase"/>
</dbReference>
<protein>
    <recommendedName>
        <fullName evidence="1">Phage terminase large subunit N-terminal domain-containing protein</fullName>
    </recommendedName>
</protein>
<dbReference type="Gene3D" id="3.30.420.240">
    <property type="match status" value="1"/>
</dbReference>
<evidence type="ECO:0000259" key="1">
    <source>
        <dbReference type="Pfam" id="PF04466"/>
    </source>
</evidence>
<dbReference type="PANTHER" id="PTHR39184">
    <property type="match status" value="1"/>
</dbReference>
<dbReference type="Gene3D" id="3.40.50.300">
    <property type="entry name" value="P-loop containing nucleotide triphosphate hydrolases"/>
    <property type="match status" value="1"/>
</dbReference>
<evidence type="ECO:0000313" key="3">
    <source>
        <dbReference type="Proteomes" id="UP001144256"/>
    </source>
</evidence>
<dbReference type="NCBIfam" id="TIGR01547">
    <property type="entry name" value="phage_term_2"/>
    <property type="match status" value="1"/>
</dbReference>
<comment type="caution">
    <text evidence="2">The sequence shown here is derived from an EMBL/GenBank/DDBJ whole genome shotgun (WGS) entry which is preliminary data.</text>
</comment>
<dbReference type="PANTHER" id="PTHR39184:SF1">
    <property type="entry name" value="PBSX PHAGE TERMINASE LARGE SUBUNIT"/>
    <property type="match status" value="1"/>
</dbReference>
<keyword evidence="3" id="KW-1185">Reference proteome</keyword>
<dbReference type="InterPro" id="IPR052380">
    <property type="entry name" value="Viral_DNA_packaging_terminase"/>
</dbReference>
<dbReference type="Pfam" id="PF04466">
    <property type="entry name" value="Terminase_3"/>
    <property type="match status" value="1"/>
</dbReference>
<dbReference type="InterPro" id="IPR006437">
    <property type="entry name" value="Phage_terminase_lsu"/>
</dbReference>
<name>A0A9W6DDB3_9FIRM</name>
<evidence type="ECO:0000313" key="2">
    <source>
        <dbReference type="EMBL" id="GKX27855.1"/>
    </source>
</evidence>
<dbReference type="InterPro" id="IPR035412">
    <property type="entry name" value="Terminase_L_N"/>
</dbReference>
<dbReference type="Proteomes" id="UP001144256">
    <property type="component" value="Unassembled WGS sequence"/>
</dbReference>
<feature type="domain" description="Phage terminase large subunit N-terminal" evidence="1">
    <location>
        <begin position="47"/>
        <end position="277"/>
    </location>
</feature>
<dbReference type="EMBL" id="BRLB01000001">
    <property type="protein sequence ID" value="GKX27855.1"/>
    <property type="molecule type" value="Genomic_DNA"/>
</dbReference>
<accession>A0A9W6DDB3</accession>
<gene>
    <name evidence="2" type="ORF">SH1V18_03350</name>
</gene>
<dbReference type="RefSeq" id="WP_281811576.1">
    <property type="nucleotide sequence ID" value="NZ_BRLB01000001.1"/>
</dbReference>
<proteinExistence type="predicted"/>
<dbReference type="AlphaFoldDB" id="A0A9W6DDB3"/>
<sequence>MNKITKEQLNQMSVEKLQKLFSSLERVVKLDEMANPIYEPFQRFKGRFNVLIGGSGSGKSYAAADKVIDRIVTEDDHRILCVRAQANQVTKSQFPLLRKRLKLRYNVDDFDIKKAAGQEEITFKENGNQILFAGLDDVEKLKSIFDITSIWIEEADQVLEKDVNELNRRLRGYKGTNKNGSKKYMQIMFTFNPVSVLSWLKKRFFDKKVKGQVMLHGKIPFMDCIHWTKCTKKLKTKVLITHSTYLDNKFIDEDYHEEMQELKEYDENEYNIYALGQWGITGGVYFSKKNVNDRILANIQPIKTGYFEFDYVNHEVVEDSIKWVDDEEGYIKIYENPMPGYPYVGGGDTAGDGSDWNTCCMTNNVTGADAAVLKINYDEDIYARQVFCLGLYFNEALLGPETNFSTHPLKELQRLGYPRLYYREEAPDSTTHKYQKKYGYLTTKLTRPQALGMLRTIVREEPKKIKDLDLLMEMTTFVKNDKGKPEAMSGQHDDLIMARAINCYIAHQQRDYPIIVRPKPKKLPEAFNADEPAEEGFFYSQEVSEDFLRW</sequence>
<organism evidence="2 3">
    <name type="scientific">Vallitalea longa</name>
    <dbReference type="NCBI Taxonomy" id="2936439"/>
    <lineage>
        <taxon>Bacteria</taxon>
        <taxon>Bacillati</taxon>
        <taxon>Bacillota</taxon>
        <taxon>Clostridia</taxon>
        <taxon>Lachnospirales</taxon>
        <taxon>Vallitaleaceae</taxon>
        <taxon>Vallitalea</taxon>
    </lineage>
</organism>